<feature type="compositionally biased region" description="Acidic residues" evidence="1">
    <location>
        <begin position="24"/>
        <end position="52"/>
    </location>
</feature>
<accession>A0A428N9N2</accession>
<reference evidence="2 3" key="1">
    <citation type="submission" date="2018-10" db="EMBL/GenBank/DDBJ databases">
        <title>Draft genome sequence of Bacillus salarius IM0101, isolated from a hypersaline soil in Inner Mongolia, China.</title>
        <authorList>
            <person name="Yamprayoonswat W."/>
            <person name="Boonvisut S."/>
            <person name="Jumpathong W."/>
            <person name="Sittihan S."/>
            <person name="Ruangsuj P."/>
            <person name="Wanthongcharoen S."/>
            <person name="Thongpramul N."/>
            <person name="Pimmason S."/>
            <person name="Yu B."/>
            <person name="Yasawong M."/>
        </authorList>
    </citation>
    <scope>NUCLEOTIDE SEQUENCE [LARGE SCALE GENOMIC DNA]</scope>
    <source>
        <strain evidence="2 3">IM0101</strain>
    </source>
</reference>
<feature type="region of interest" description="Disordered" evidence="1">
    <location>
        <begin position="350"/>
        <end position="375"/>
    </location>
</feature>
<feature type="compositionally biased region" description="Acidic residues" evidence="1">
    <location>
        <begin position="354"/>
        <end position="365"/>
    </location>
</feature>
<dbReference type="Proteomes" id="UP000275076">
    <property type="component" value="Unassembled WGS sequence"/>
</dbReference>
<organism evidence="2 3">
    <name type="scientific">Salibacterium salarium</name>
    <dbReference type="NCBI Taxonomy" id="284579"/>
    <lineage>
        <taxon>Bacteria</taxon>
        <taxon>Bacillati</taxon>
        <taxon>Bacillota</taxon>
        <taxon>Bacilli</taxon>
        <taxon>Bacillales</taxon>
        <taxon>Bacillaceae</taxon>
    </lineage>
</organism>
<evidence type="ECO:0000313" key="3">
    <source>
        <dbReference type="Proteomes" id="UP000275076"/>
    </source>
</evidence>
<sequence length="375" mass="43551">MEKFRVGMLALLLTTFSTGCMSEAETENDGNGETEVPSETEEEPDESEEQDDDKEKTMQADDVLQQSINEMEDIKSYTIDTNMNQHIQLNKEASLENIYRSSTRVNLDPVRYHESSTIEKTETDPMETNSSLVGLERYFTDEGFYIFDSTEGHWTQFPNQFTQDFQSYDNSFENPEHILEMIETYNNEIEIKEGNRHYQLIFHGDNDQSQQIALQMIGMVNTDFSETMEDMMYMTEIADLEYELQIDKETFYAKKLKMNLTMNMNSDDGESYESNHVIVSHYSDVAETDEVTVPFHILDQAEEMELDEFSGFDDMEEFDSIEGIEMDELYDDSESESREDSILDFDLNEYFNGESEDELEEDDSSSDSTNAEDPK</sequence>
<dbReference type="AlphaFoldDB" id="A0A428N9N2"/>
<gene>
    <name evidence="2" type="ORF">D7Z54_00490</name>
</gene>
<comment type="caution">
    <text evidence="2">The sequence shown here is derived from an EMBL/GenBank/DDBJ whole genome shotgun (WGS) entry which is preliminary data.</text>
</comment>
<protein>
    <submittedName>
        <fullName evidence="2">Uncharacterized protein</fullName>
    </submittedName>
</protein>
<dbReference type="EMBL" id="RBVX01000001">
    <property type="protein sequence ID" value="RSL35088.1"/>
    <property type="molecule type" value="Genomic_DNA"/>
</dbReference>
<evidence type="ECO:0000256" key="1">
    <source>
        <dbReference type="SAM" id="MobiDB-lite"/>
    </source>
</evidence>
<dbReference type="OrthoDB" id="1957331at2"/>
<proteinExistence type="predicted"/>
<dbReference type="RefSeq" id="WP_125553388.1">
    <property type="nucleotide sequence ID" value="NZ_RBVX01000001.1"/>
</dbReference>
<name>A0A428N9N2_9BACI</name>
<dbReference type="PROSITE" id="PS51257">
    <property type="entry name" value="PROKAR_LIPOPROTEIN"/>
    <property type="match status" value="1"/>
</dbReference>
<dbReference type="InterPro" id="IPR046720">
    <property type="entry name" value="DUF6612"/>
</dbReference>
<evidence type="ECO:0000313" key="2">
    <source>
        <dbReference type="EMBL" id="RSL35088.1"/>
    </source>
</evidence>
<keyword evidence="3" id="KW-1185">Reference proteome</keyword>
<dbReference type="Pfam" id="PF20316">
    <property type="entry name" value="DUF6612"/>
    <property type="match status" value="1"/>
</dbReference>
<feature type="region of interest" description="Disordered" evidence="1">
    <location>
        <begin position="20"/>
        <end position="59"/>
    </location>
</feature>